<dbReference type="EMBL" id="JAGDYM010000005">
    <property type="protein sequence ID" value="MBO1901467.1"/>
    <property type="molecule type" value="Genomic_DNA"/>
</dbReference>
<proteinExistence type="predicted"/>
<keyword evidence="1" id="KW-0812">Transmembrane</keyword>
<sequence>MSEQNLLTEPESKGLDIVRVFLGISGLISLVLGILILANPVKTGAGLVLIVTVLLAIYLVGVGVIYLGSGIFSKSLEGWPRIGTILLGLLYIVGGIIIFANVSASATVFAVFLSVLIGVLWIIEGVFVFTTLKTSGHRVLTVVYGVISIIAGLVLIFSPLLGAVTLWLLIGISLIVLGAVQVVRAFTVKAE</sequence>
<dbReference type="InterPro" id="IPR052712">
    <property type="entry name" value="Acid_resist_chaperone_HdeD"/>
</dbReference>
<feature type="transmembrane region" description="Helical" evidence="1">
    <location>
        <begin position="139"/>
        <end position="160"/>
    </location>
</feature>
<feature type="transmembrane region" description="Helical" evidence="1">
    <location>
        <begin position="166"/>
        <end position="186"/>
    </location>
</feature>
<keyword evidence="1" id="KW-0472">Membrane</keyword>
<evidence type="ECO:0000256" key="1">
    <source>
        <dbReference type="SAM" id="Phobius"/>
    </source>
</evidence>
<reference evidence="2" key="1">
    <citation type="submission" date="2021-03" db="EMBL/GenBank/DDBJ databases">
        <title>Leucobacter chromiisoli sp. nov., isolated from chromium-containing soil of chemical plant.</title>
        <authorList>
            <person name="Xu Z."/>
        </authorList>
    </citation>
    <scope>NUCLEOTIDE SEQUENCE</scope>
    <source>
        <strain evidence="2">S27</strain>
    </source>
</reference>
<dbReference type="RefSeq" id="WP_208097071.1">
    <property type="nucleotide sequence ID" value="NZ_JAGDYM010000005.1"/>
</dbReference>
<dbReference type="GO" id="GO:0005886">
    <property type="term" value="C:plasma membrane"/>
    <property type="evidence" value="ECO:0007669"/>
    <property type="project" value="TreeGrafter"/>
</dbReference>
<dbReference type="Proteomes" id="UP000664382">
    <property type="component" value="Unassembled WGS sequence"/>
</dbReference>
<organism evidence="2 3">
    <name type="scientific">Leucobacter weissii</name>
    <dbReference type="NCBI Taxonomy" id="1983706"/>
    <lineage>
        <taxon>Bacteria</taxon>
        <taxon>Bacillati</taxon>
        <taxon>Actinomycetota</taxon>
        <taxon>Actinomycetes</taxon>
        <taxon>Micrococcales</taxon>
        <taxon>Microbacteriaceae</taxon>
        <taxon>Leucobacter</taxon>
    </lineage>
</organism>
<keyword evidence="3" id="KW-1185">Reference proteome</keyword>
<gene>
    <name evidence="2" type="ORF">J4H92_05835</name>
</gene>
<keyword evidence="1" id="KW-1133">Transmembrane helix</keyword>
<name>A0A939SA08_9MICO</name>
<dbReference type="AlphaFoldDB" id="A0A939SA08"/>
<protein>
    <submittedName>
        <fullName evidence="2">DUF308 domain-containing protein</fullName>
    </submittedName>
</protein>
<dbReference type="PANTHER" id="PTHR34989:SF1">
    <property type="entry name" value="PROTEIN HDED"/>
    <property type="match status" value="1"/>
</dbReference>
<feature type="transmembrane region" description="Helical" evidence="1">
    <location>
        <begin position="106"/>
        <end position="132"/>
    </location>
</feature>
<feature type="transmembrane region" description="Helical" evidence="1">
    <location>
        <begin position="20"/>
        <end position="38"/>
    </location>
</feature>
<accession>A0A939SA08</accession>
<dbReference type="PANTHER" id="PTHR34989">
    <property type="entry name" value="PROTEIN HDED"/>
    <property type="match status" value="1"/>
</dbReference>
<feature type="transmembrane region" description="Helical" evidence="1">
    <location>
        <begin position="79"/>
        <end position="100"/>
    </location>
</feature>
<dbReference type="Pfam" id="PF03729">
    <property type="entry name" value="DUF308"/>
    <property type="match status" value="2"/>
</dbReference>
<comment type="caution">
    <text evidence="2">The sequence shown here is derived from an EMBL/GenBank/DDBJ whole genome shotgun (WGS) entry which is preliminary data.</text>
</comment>
<dbReference type="InterPro" id="IPR005325">
    <property type="entry name" value="DUF308_memb"/>
</dbReference>
<evidence type="ECO:0000313" key="3">
    <source>
        <dbReference type="Proteomes" id="UP000664382"/>
    </source>
</evidence>
<evidence type="ECO:0000313" key="2">
    <source>
        <dbReference type="EMBL" id="MBO1901467.1"/>
    </source>
</evidence>
<feature type="transmembrane region" description="Helical" evidence="1">
    <location>
        <begin position="44"/>
        <end position="67"/>
    </location>
</feature>